<dbReference type="Gene3D" id="1.10.506.10">
    <property type="entry name" value="GTPase Activation - p120gap, domain 1"/>
    <property type="match status" value="1"/>
</dbReference>
<dbReference type="Pfam" id="PF00612">
    <property type="entry name" value="IQ"/>
    <property type="match status" value="1"/>
</dbReference>
<dbReference type="GO" id="GO:0032033">
    <property type="term" value="F:myosin II light chain binding"/>
    <property type="evidence" value="ECO:0007669"/>
    <property type="project" value="EnsemblFungi"/>
</dbReference>
<dbReference type="InterPro" id="IPR008936">
    <property type="entry name" value="Rho_GTPase_activation_prot"/>
</dbReference>
<feature type="coiled-coil region" evidence="1">
    <location>
        <begin position="778"/>
        <end position="814"/>
    </location>
</feature>
<organism evidence="5">
    <name type="scientific">Vanderwaltozyma polyspora (strain ATCC 22028 / DSM 70294 / BCRC 21397 / CBS 2163 / NBRC 10782 / NRRL Y-8283 / UCD 57-17)</name>
    <name type="common">Kluyveromyces polysporus</name>
    <dbReference type="NCBI Taxonomy" id="436907"/>
    <lineage>
        <taxon>Eukaryota</taxon>
        <taxon>Fungi</taxon>
        <taxon>Dikarya</taxon>
        <taxon>Ascomycota</taxon>
        <taxon>Saccharomycotina</taxon>
        <taxon>Saccharomycetes</taxon>
        <taxon>Saccharomycetales</taxon>
        <taxon>Saccharomycetaceae</taxon>
        <taxon>Vanderwaltozyma</taxon>
    </lineage>
</organism>
<evidence type="ECO:0000313" key="5">
    <source>
        <dbReference type="Proteomes" id="UP000000267"/>
    </source>
</evidence>
<dbReference type="GO" id="GO:0005096">
    <property type="term" value="F:GTPase activator activity"/>
    <property type="evidence" value="ECO:0007669"/>
    <property type="project" value="TreeGrafter"/>
</dbReference>
<feature type="region of interest" description="Disordered" evidence="2">
    <location>
        <begin position="27"/>
        <end position="66"/>
    </location>
</feature>
<dbReference type="FunCoup" id="A7TK28">
    <property type="interactions" value="397"/>
</dbReference>
<dbReference type="Proteomes" id="UP000000267">
    <property type="component" value="Unassembled WGS sequence"/>
</dbReference>
<dbReference type="CDD" id="cd21206">
    <property type="entry name" value="CH_IQGAP"/>
    <property type="match status" value="1"/>
</dbReference>
<dbReference type="RefSeq" id="XP_001645232.1">
    <property type="nucleotide sequence ID" value="XM_001645182.1"/>
</dbReference>
<dbReference type="SMART" id="SM00033">
    <property type="entry name" value="CH"/>
    <property type="match status" value="1"/>
</dbReference>
<dbReference type="GO" id="GO:0051015">
    <property type="term" value="F:actin filament binding"/>
    <property type="evidence" value="ECO:0007669"/>
    <property type="project" value="EnsemblFungi"/>
</dbReference>
<dbReference type="GO" id="GO:0072741">
    <property type="term" value="P:protein localization to cell division site"/>
    <property type="evidence" value="ECO:0007669"/>
    <property type="project" value="EnsemblFungi"/>
</dbReference>
<dbReference type="PANTHER" id="PTHR14149:SF14">
    <property type="entry name" value="CALPONIN-HOMOLOGY (CH) DOMAIN-CONTAINING PROTEIN"/>
    <property type="match status" value="1"/>
</dbReference>
<dbReference type="eggNOG" id="KOG2128">
    <property type="taxonomic scope" value="Eukaryota"/>
</dbReference>
<dbReference type="STRING" id="436907.A7TK28"/>
<dbReference type="OMA" id="KGVLVHW"/>
<sequence length="1513" mass="175345">MSAIADSPTRSTNNSFINRYIQNLENEGSPQLKPLSPSKLNSSSNLNLLKSNQSSPIKPTKLDSQVPKFTTKIDSHSKSVPPLYSSNVNPSAQFDKSTLSKDELKYYELLCRVGEVKCWIEEVIGQEIEPEIELCAGDALRNGVYLATVAQKINPSLVPTVYPAGKKLEFKHTQNINAFFTLVDHVGVPNSFRFELQDLYNKKDLPQVFETLNIMITIINKKWPTKTPGLTNLSGQLTFTKDDLKKCQRTWPRIRDFKSLAVSPTSSPIKKTKVQSGLIEDFNEFQNNKEPVLDETIYKTPEKKKPVDIKRELTPSISDLQLPSHNTKAENFNESTPKVSYKSPFKSIDYDILTRTPNLEYSPLKLSSLSYHSPSIARYSTLDTDFYLRRSQNREQGLQFYNTHSYSPTRYSPTRYSPTRYSKLNYSPNRRQKMTEDEFLDNVIDIQSICRSANLRFDLNIKMRLAKLHEKEVIFFQSLVRGNEARSKFNKPFKMNSSEISLSELSHLQATIKGIILRENIDRKRIRILRQEKDIIGLQSMCRACLARANAQAELMDINNVTKPLIKLQAVIKGILFRQFYKTSTLSSLIDKSAITLVQSVYRGNLKRAEIAKLNHHFNLDCTNSVSRLQAVSKGYLTRNKILNTHKQCLENDETILKLSTYLRGSRARKDYQMYQINEDSDVIIALQSSIRGVLVRYTLDLVDDVVENSHISVLQARIRAIMIRSRLDKRKAHFLGNTKSIIKIQSWVRCFNQRIAYKELMSTPNPSLWSVRKFVHLLNNIGNIENIQNELEKSQAELDSENMRREKMESELRQQLDFSDILDKYKIENNLEQQMSNVHAASSKYPGYEKLFYLLQVDPTYWKLLYRKDPLFTEDNVYVTFSIVNQRMGEREKVCFTRFVAELLHQNMVDSHSITNFMNNNTHFWQKLIKLFIQREYPDLISLFLPILEYINDRNIDFTSDPSVIYRLIHGIECTDRSSAIEDDQTKIHFIENLKNVWHAVEMIAEIFTSRIEAIPVEIRYLCSKIFTFAADQNYDQTSSLRCISKIVVGTLVKEYLVNRRYYGFVDNNYSNIEEKIAILMHSLEAVFEMRDFEGYYDPLNQYSAEIKPYLKDMLMQIMVGPEYEQESERLIYEDMLSVRPRLEILSEKVIQITNKFQEYLKYIEPDDMIVDILKQCSDDKSIPRTGRVTLELNPASYRFLQNDDKMKRIYDQVKRIFMYMMQVEDVDTNLYDLAVSTVLDEDEPSFSTLLNDNPRIKEDPILKKLESPLYFSLKMLALRNIHELENIGMLNPADNQMQSILNDIANNIKFPIFITQSVEEELDITRYTVHELAAINKQLNSDVTLLKRSINNIIEKFRVSKDYTVVHKGALGNLKDAYKKVHSKGGDNIQGLKFKWSTKQLYEKGVVKNIEGEKLGELTVKVFGSSGPKFPDIYFKIFTSDGGKFGIQISDKRKGPSKRYSHLVDTFDFFDLLNTQVGKKVSTWYLFNGKITFSTSKLLELLSANFFNKHN</sequence>
<dbReference type="GO" id="GO:0032038">
    <property type="term" value="F:myosin II heavy chain binding"/>
    <property type="evidence" value="ECO:0007669"/>
    <property type="project" value="EnsemblFungi"/>
</dbReference>
<dbReference type="SMART" id="SM00015">
    <property type="entry name" value="IQ"/>
    <property type="match status" value="9"/>
</dbReference>
<reference evidence="4 5" key="1">
    <citation type="journal article" date="2007" name="Proc. Natl. Acad. Sci. U.S.A.">
        <title>Independent sorting-out of thousands of duplicated gene pairs in two yeast species descended from a whole-genome duplication.</title>
        <authorList>
            <person name="Scannell D.R."/>
            <person name="Frank A.C."/>
            <person name="Conant G.C."/>
            <person name="Byrne K.P."/>
            <person name="Woolfit M."/>
            <person name="Wolfe K.H."/>
        </authorList>
    </citation>
    <scope>NUCLEOTIDE SEQUENCE [LARGE SCALE GENOMIC DNA]</scope>
    <source>
        <strain evidence="5">ATCC 22028 / DSM 70294 / BCRC 21397 / CBS 2163 / NBRC 10782 / NRRL Y-8283 / UCD 57-17</strain>
    </source>
</reference>
<proteinExistence type="predicted"/>
<dbReference type="GeneID" id="5545591"/>
<dbReference type="Gene3D" id="1.10.418.10">
    <property type="entry name" value="Calponin-like domain"/>
    <property type="match status" value="1"/>
</dbReference>
<dbReference type="PROSITE" id="PS50096">
    <property type="entry name" value="IQ"/>
    <property type="match status" value="5"/>
</dbReference>
<dbReference type="Pfam" id="PF03836">
    <property type="entry name" value="RasGAP_C"/>
    <property type="match status" value="1"/>
</dbReference>
<dbReference type="Pfam" id="PF00616">
    <property type="entry name" value="RasGAP"/>
    <property type="match status" value="1"/>
</dbReference>
<keyword evidence="1" id="KW-0175">Coiled coil</keyword>
<accession>A7TK28</accession>
<name>A7TK28_VANPO</name>
<dbReference type="InterPro" id="IPR001936">
    <property type="entry name" value="RasGAP_dom"/>
</dbReference>
<dbReference type="PANTHER" id="PTHR14149">
    <property type="entry name" value="RAS GTPASE-ACTIVATING PROTEIN WITH IQ MOTIF"/>
    <property type="match status" value="1"/>
</dbReference>
<dbReference type="CDD" id="cd12206">
    <property type="entry name" value="RasGAP_IQGAP_related"/>
    <property type="match status" value="1"/>
</dbReference>
<dbReference type="EMBL" id="DS480405">
    <property type="protein sequence ID" value="EDO17374.1"/>
    <property type="molecule type" value="Genomic_DNA"/>
</dbReference>
<evidence type="ECO:0000313" key="4">
    <source>
        <dbReference type="EMBL" id="EDO17374.1"/>
    </source>
</evidence>
<dbReference type="GO" id="GO:0120155">
    <property type="term" value="C:MIH complex"/>
    <property type="evidence" value="ECO:0007669"/>
    <property type="project" value="EnsemblFungi"/>
</dbReference>
<dbReference type="GO" id="GO:1903479">
    <property type="term" value="P:mitotic actomyosin contractile ring assembly actin filament organization"/>
    <property type="evidence" value="ECO:0007669"/>
    <property type="project" value="EnsemblFungi"/>
</dbReference>
<dbReference type="SUPFAM" id="SSF47576">
    <property type="entry name" value="Calponin-homology domain, CH-domain"/>
    <property type="match status" value="1"/>
</dbReference>
<dbReference type="GO" id="GO:0005516">
    <property type="term" value="F:calmodulin binding"/>
    <property type="evidence" value="ECO:0007669"/>
    <property type="project" value="EnsemblFungi"/>
</dbReference>
<feature type="compositionally biased region" description="Low complexity" evidence="2">
    <location>
        <begin position="29"/>
        <end position="56"/>
    </location>
</feature>
<dbReference type="InterPro" id="IPR000048">
    <property type="entry name" value="IQ_motif_EF-hand-BS"/>
</dbReference>
<evidence type="ECO:0000256" key="1">
    <source>
        <dbReference type="SAM" id="Coils"/>
    </source>
</evidence>
<dbReference type="InterPro" id="IPR036872">
    <property type="entry name" value="CH_dom_sf"/>
</dbReference>
<dbReference type="PROSITE" id="PS50021">
    <property type="entry name" value="CH"/>
    <property type="match status" value="1"/>
</dbReference>
<dbReference type="InterPro" id="IPR000593">
    <property type="entry name" value="RasGAP_C"/>
</dbReference>
<protein>
    <recommendedName>
        <fullName evidence="3">Calponin-homology (CH) domain-containing protein</fullName>
    </recommendedName>
</protein>
<dbReference type="Pfam" id="PF00307">
    <property type="entry name" value="CH"/>
    <property type="match status" value="1"/>
</dbReference>
<gene>
    <name evidence="4" type="ORF">Kpol_1060p30</name>
</gene>
<dbReference type="GO" id="GO:0000142">
    <property type="term" value="C:cellular bud neck contractile ring"/>
    <property type="evidence" value="ECO:0007669"/>
    <property type="project" value="EnsemblFungi"/>
</dbReference>
<dbReference type="InterPro" id="IPR001715">
    <property type="entry name" value="CH_dom"/>
</dbReference>
<evidence type="ECO:0000259" key="3">
    <source>
        <dbReference type="PROSITE" id="PS50021"/>
    </source>
</evidence>
<dbReference type="SUPFAM" id="SSF48350">
    <property type="entry name" value="GTPase activation domain, GAP"/>
    <property type="match status" value="1"/>
</dbReference>
<dbReference type="GO" id="GO:0046580">
    <property type="term" value="P:negative regulation of Ras protein signal transduction"/>
    <property type="evidence" value="ECO:0007669"/>
    <property type="project" value="TreeGrafter"/>
</dbReference>
<feature type="domain" description="Calponin-homology (CH)" evidence="3">
    <location>
        <begin position="110"/>
        <end position="223"/>
    </location>
</feature>
<dbReference type="PhylomeDB" id="A7TK28"/>
<dbReference type="GO" id="GO:1903471">
    <property type="term" value="P:regulation of mitotic actomyosin contractile ring contraction"/>
    <property type="evidence" value="ECO:0007669"/>
    <property type="project" value="EnsemblFungi"/>
</dbReference>
<dbReference type="KEGG" id="vpo:Kpol_1060p30"/>
<keyword evidence="5" id="KW-1185">Reference proteome</keyword>
<dbReference type="OrthoDB" id="775356at2759"/>
<dbReference type="HOGENOM" id="CLU_000972_1_0_1"/>
<evidence type="ECO:0000256" key="2">
    <source>
        <dbReference type="SAM" id="MobiDB-lite"/>
    </source>
</evidence>
<dbReference type="InParanoid" id="A7TK28"/>